<accession>A0A8R1TJ71</accession>
<dbReference type="OMA" id="PLKPLCY"/>
<evidence type="ECO:0000313" key="5">
    <source>
        <dbReference type="Proteomes" id="UP000024404"/>
    </source>
</evidence>
<feature type="region of interest" description="Disordered" evidence="2">
    <location>
        <begin position="225"/>
        <end position="249"/>
    </location>
</feature>
<feature type="compositionally biased region" description="Polar residues" evidence="2">
    <location>
        <begin position="317"/>
        <end position="329"/>
    </location>
</feature>
<sequence length="775" mass="89139">MGRNVVLADDIALEDGEIQDDDDDLNNIRSYRNASMEIMSENMMYISSNLDEEREREVDRIIREVQEAAERSEFTNLASTGHLVESVNSDDEDALRLAVLNTSKDRRFVQQSTSQETEEGEINNRSQRFSDMKSRIKSRKFQETALPLKVTVRNDNANSYSCWVLNNQKKAVVPTNVEIMETTMNQFPNPFEEQLHRLRLRVEANKFSKKTENLRDNYEQVGMDIVDSDRDSRSRSSPTSPSIDAVAFRPHEMQIRNDVVFDAADNEEDVDQLRAELLEQIMQRKNNKKLISLKSSLEEGELSSANSEDQSDHDSNEGPNSSYSGSDDGQVQDYRIKLPRKRKENFREVIPKKLRWKSKDEFGGISGIEWRKTEDWEHMVDAEKKILKEIERKLRHRDDQKSITRRKRDSFLERANRCAHQLGVLDAEMEVLRCDQEKAKGRLSYLEKQLEKAQCENNYKNTEKKTFEKKNKRMERLVGEAKSIKNINKDVGNVYDPIQIMVTPENDAKVLGMIKTPVLGHSELLNTTIMMNYSNDRDNFSRSASSSGGSQRSPINILRDSDIIQLSDSSDSMNGLVTAMRELEQEELEASFIAEAATTNSPIVCHENGQGEKRINRNVILSEKDVNELKNNPLIMFNGYRISPTFPYHLIAHRALSNKLDPLKPLCYYELLGRCADATCSMQHEEDYLLSDEELICSVLAYCPNLCPPKKMFSEYAREILKENEAKPVGELIEDMLKSLPENERRIRICEMATKYRLPSKLSAGNLLFPRNCSC</sequence>
<feature type="region of interest" description="Disordered" evidence="2">
    <location>
        <begin position="300"/>
        <end position="337"/>
    </location>
</feature>
<name>A0A8R1TJ71_ONCVO</name>
<feature type="region of interest" description="Disordered" evidence="2">
    <location>
        <begin position="108"/>
        <end position="131"/>
    </location>
</feature>
<proteinExistence type="predicted"/>
<feature type="domain" description="Putative zinc-finger" evidence="3">
    <location>
        <begin position="666"/>
        <end position="684"/>
    </location>
</feature>
<protein>
    <submittedName>
        <fullName evidence="4">Zf-C3H1 domain-containing protein</fullName>
    </submittedName>
</protein>
<evidence type="ECO:0000256" key="2">
    <source>
        <dbReference type="SAM" id="MobiDB-lite"/>
    </source>
</evidence>
<reference evidence="4" key="2">
    <citation type="submission" date="2022-06" db="UniProtKB">
        <authorList>
            <consortium name="EnsemblMetazoa"/>
        </authorList>
    </citation>
    <scope>IDENTIFICATION</scope>
</reference>
<dbReference type="AlphaFoldDB" id="A0A8R1TJ71"/>
<dbReference type="GO" id="GO:0005634">
    <property type="term" value="C:nucleus"/>
    <property type="evidence" value="ECO:0007669"/>
    <property type="project" value="TreeGrafter"/>
</dbReference>
<organism evidence="4 5">
    <name type="scientific">Onchocerca volvulus</name>
    <dbReference type="NCBI Taxonomy" id="6282"/>
    <lineage>
        <taxon>Eukaryota</taxon>
        <taxon>Metazoa</taxon>
        <taxon>Ecdysozoa</taxon>
        <taxon>Nematoda</taxon>
        <taxon>Chromadorea</taxon>
        <taxon>Rhabditida</taxon>
        <taxon>Spirurina</taxon>
        <taxon>Spiruromorpha</taxon>
        <taxon>Filarioidea</taxon>
        <taxon>Onchocercidae</taxon>
        <taxon>Onchocerca</taxon>
    </lineage>
</organism>
<dbReference type="PANTHER" id="PTHR21563">
    <property type="entry name" value="ZINC FINGER C3H1 DOMAIN-CONTAINING PROTEIN"/>
    <property type="match status" value="1"/>
</dbReference>
<evidence type="ECO:0000313" key="4">
    <source>
        <dbReference type="EnsemblMetazoa" id="OVOC10383.1"/>
    </source>
</evidence>
<dbReference type="Proteomes" id="UP000024404">
    <property type="component" value="Unassembled WGS sequence"/>
</dbReference>
<keyword evidence="1" id="KW-0175">Coiled coil</keyword>
<dbReference type="InterPro" id="IPR019607">
    <property type="entry name" value="Putative_zinc-finger_domain"/>
</dbReference>
<dbReference type="InterPro" id="IPR039278">
    <property type="entry name" value="Red1"/>
</dbReference>
<evidence type="ECO:0000256" key="1">
    <source>
        <dbReference type="SAM" id="Coils"/>
    </source>
</evidence>
<dbReference type="PANTHER" id="PTHR21563:SF3">
    <property type="entry name" value="ZINC FINGER C3H1 DOMAIN-CONTAINING PROTEIN"/>
    <property type="match status" value="1"/>
</dbReference>
<dbReference type="Pfam" id="PF10650">
    <property type="entry name" value="zf-C3H1"/>
    <property type="match status" value="1"/>
</dbReference>
<dbReference type="EnsemblMetazoa" id="OVOC10383.1">
    <property type="protein sequence ID" value="OVOC10383.1"/>
    <property type="gene ID" value="WBGene00247192"/>
</dbReference>
<dbReference type="EMBL" id="CMVM020000336">
    <property type="status" value="NOT_ANNOTATED_CDS"/>
    <property type="molecule type" value="Genomic_DNA"/>
</dbReference>
<keyword evidence="5" id="KW-1185">Reference proteome</keyword>
<dbReference type="GO" id="GO:0000178">
    <property type="term" value="C:exosome (RNase complex)"/>
    <property type="evidence" value="ECO:0007669"/>
    <property type="project" value="TreeGrafter"/>
</dbReference>
<reference evidence="5" key="1">
    <citation type="submission" date="2013-10" db="EMBL/GenBank/DDBJ databases">
        <title>Genome sequencing of Onchocerca volvulus.</title>
        <authorList>
            <person name="Cotton J."/>
            <person name="Tsai J."/>
            <person name="Stanley E."/>
            <person name="Tracey A."/>
            <person name="Holroyd N."/>
            <person name="Lustigman S."/>
            <person name="Berriman M."/>
        </authorList>
    </citation>
    <scope>NUCLEOTIDE SEQUENCE</scope>
</reference>
<feature type="coiled-coil region" evidence="1">
    <location>
        <begin position="436"/>
        <end position="465"/>
    </location>
</feature>
<evidence type="ECO:0000259" key="3">
    <source>
        <dbReference type="Pfam" id="PF10650"/>
    </source>
</evidence>